<feature type="region of interest" description="Disordered" evidence="2">
    <location>
        <begin position="100"/>
        <end position="256"/>
    </location>
</feature>
<name>A0A401IP35_9VIRU</name>
<feature type="compositionally biased region" description="Basic and acidic residues" evidence="2">
    <location>
        <begin position="1058"/>
        <end position="1085"/>
    </location>
</feature>
<feature type="region of interest" description="Disordered" evidence="2">
    <location>
        <begin position="34"/>
        <end position="53"/>
    </location>
</feature>
<keyword evidence="1" id="KW-0175">Coiled coil</keyword>
<feature type="compositionally biased region" description="Low complexity" evidence="2">
    <location>
        <begin position="34"/>
        <end position="44"/>
    </location>
</feature>
<feature type="region of interest" description="Disordered" evidence="2">
    <location>
        <begin position="1"/>
        <end position="21"/>
    </location>
</feature>
<feature type="compositionally biased region" description="Basic and acidic residues" evidence="2">
    <location>
        <begin position="146"/>
        <end position="156"/>
    </location>
</feature>
<protein>
    <submittedName>
        <fullName evidence="3">Wsv143-like protein</fullName>
    </submittedName>
</protein>
<feature type="compositionally biased region" description="Low complexity" evidence="2">
    <location>
        <begin position="235"/>
        <end position="250"/>
    </location>
</feature>
<feature type="region of interest" description="Disordered" evidence="2">
    <location>
        <begin position="1056"/>
        <end position="1157"/>
    </location>
</feature>
<reference evidence="3" key="1">
    <citation type="journal article" date="2018" name="J. Virol.">
        <title>Crustacean Genome Exploration Reveals the Evolutionary Origin of White Spot Syndrome Virus.</title>
        <authorList>
            <person name="Kawato S."/>
            <person name="Shitara A."/>
            <person name="Wang Y."/>
            <person name="Nozaki R."/>
            <person name="Kondo H."/>
            <person name="Hirono I."/>
        </authorList>
    </citation>
    <scope>NUCLEOTIDE SEQUENCE</scope>
    <source>
        <strain evidence="3">TUMSAT-1</strain>
    </source>
</reference>
<feature type="region of interest" description="Disordered" evidence="2">
    <location>
        <begin position="322"/>
        <end position="363"/>
    </location>
</feature>
<evidence type="ECO:0000256" key="2">
    <source>
        <dbReference type="SAM" id="MobiDB-lite"/>
    </source>
</evidence>
<organism evidence="3">
    <name type="scientific">Hemigrapsus takanoi nimavirus</name>
    <dbReference type="NCBI Taxonomy" id="2133792"/>
    <lineage>
        <taxon>Viruses</taxon>
        <taxon>Viruses incertae sedis</taxon>
        <taxon>Naldaviricetes</taxon>
        <taxon>Nimaviridae</taxon>
    </lineage>
</organism>
<feature type="region of interest" description="Disordered" evidence="2">
    <location>
        <begin position="1881"/>
        <end position="1908"/>
    </location>
</feature>
<dbReference type="EMBL" id="BFCC01000001">
    <property type="protein sequence ID" value="GBG35361.1"/>
    <property type="molecule type" value="Genomic_DNA"/>
</dbReference>
<feature type="compositionally biased region" description="Basic and acidic residues" evidence="2">
    <location>
        <begin position="1141"/>
        <end position="1157"/>
    </location>
</feature>
<evidence type="ECO:0000256" key="1">
    <source>
        <dbReference type="SAM" id="Coils"/>
    </source>
</evidence>
<evidence type="ECO:0000313" key="3">
    <source>
        <dbReference type="EMBL" id="GBG35361.1"/>
    </source>
</evidence>
<feature type="compositionally biased region" description="Basic and acidic residues" evidence="2">
    <location>
        <begin position="1885"/>
        <end position="1899"/>
    </location>
</feature>
<proteinExistence type="predicted"/>
<feature type="compositionally biased region" description="Basic and acidic residues" evidence="2">
    <location>
        <begin position="354"/>
        <end position="363"/>
    </location>
</feature>
<feature type="compositionally biased region" description="Basic and acidic residues" evidence="2">
    <location>
        <begin position="213"/>
        <end position="231"/>
    </location>
</feature>
<feature type="coiled-coil region" evidence="1">
    <location>
        <begin position="445"/>
        <end position="517"/>
    </location>
</feature>
<comment type="caution">
    <text evidence="3">The sequence shown here is derived from an EMBL/GenBank/DDBJ whole genome shotgun (WGS) entry which is preliminary data.</text>
</comment>
<feature type="compositionally biased region" description="Basic and acidic residues" evidence="2">
    <location>
        <begin position="329"/>
        <end position="346"/>
    </location>
</feature>
<accession>A0A401IP35</accession>
<sequence>MDKTTNKAAKTPGGASKNKGASSVLRAAYGAVASATGSGGAPTAFKSSRGSGYRAKLKTQESKAAKDVNGTAAAAATLAALSKTFNFKTLVKQKENKNNIEMEYEEQHQPPTVPTREIALIPSGETATVASIDKDDEEEDLSPSKVLEREEMKDDKETEFEEQQQQNPIDSMGEIALPTSSGSTADVGDEDLPPSKISPMETNDMTKKRKRQDKTPSQREAVEIEEKDLKRAKNLASKSTSPSTAPTSLLEDPGLKEIVSEEKDVLKDSVANIASKEEVEKQPAELGDLRKAEETLVVTEKELEQGIDTPKADLEQSVIELQRTQSEADAEKEQENKKKEEIEARNADVQSELEQERSRSDEMTQKIKLRAAEAMANIQEEIERLKRDVLNQQTELLAKERDIATLREELLANKQTKEALDSSVRKTMELQAQLQHQKEIEARFRQSVEENNAKLFNERLNQEKERLEKELRDTAAAQIAATQIAHKSQEESERLIREELERRTKELQEIQIKTKEEIEILKHEKLSLIMMIRDNVRQQEILEKEKNNDMKMELYGATATPTPIISEVPSHQSLVVSEVSDAMGTIQNDVTTKNKMFIDDVTKSIDNLQKEISSNNQELATNQHSSLESGISQFRELVNRSLTNSVGIQNDIIAEIQSKAVINQDTFSNALAVIKRLENHIVEGDMDHDGPSDTTKIRLAWNLIKQSLINIINTAHREINNLRMAVKKSSTIRDKGYVESAKKAAERAFSLLVHNKDLDNVLDQLDIRVKIFSSEGATTFINPENINPEDLDVKVDSAENNSIDDDLKTIKTKMSMASATYKDIETTLSSVRVIAVQFANTERQSLQEIETNKIVANLEDLTATKLYNELERFSLFAKTIEDVELFLQVMRENLPLLKVFKDVIPFIVSKTDNRWIMEFLGKKGYYSIRTHMDNPIDSFTSNIMGLNLTDDSHRERSKMDENVFISTVTGILGTISEAIQLINNKIDERRSRQYLKDNLQDKRDLIAPQGQPTHMSLDDEIKEAEEKQAITLPTPSSQDIAIFTKSIFENIRAQLQKEQQEREHENMEQVHQNEKEQEQTSRKEMPQQQQQQQQKQEEDQPPPPSPFSSSPTPSRGVVGNGKGTSGERRDRNISSFSFMEITRDGQQEREQENMKEARQREMEQTATEYQQIEEMQLKERLADALTRATEAVKLNKTRENAYEGVRSIKMFLKPEEDPGKDFVEVQLSSTDTSRNIDTKGLKKALPVIPSDKIKKASPLLKKKREAASKNNTLTGKIFLDTLKDKVFPYSSKSALEDNDEGGPAVLHHPEYFRSSFSKHFIRDSTSFTEPPTFAEKSESVRNFTRLLEYSLFNDTARGARSDNDMLSRLIYVVFEHDAKMIRYLSDITYKFREYASGRKESGDGVSSIKLNGHRGNLLEATIATVFSLALPVVSSMAPRIAEAVSQPVHDDVRIRSTYSLLSLIEKFIFCASKRLHILKNVLEKSGLVNRLSLHPADANADSISSYDVQYDYSLLQMLLELMTINITNLVDAGIRPLKAVVLSIGTFTGADKTRETDRAFIPIDESRSVLSSMNTDNDIDVPMAISVVNYLSAVTDWYVTNRFSGDSADDKESLNEAVDLMHTLLTDNLGDDTLADELKTKRTDLNPSVIVEYVSKTAVPKLKTKLEEIVKKTKSNDAILVKGASEVGSLGETAVNVSLGVSREHLALPWLEVDFRGGVDDSTLLWVLSGGVNSDEVVRDYQLAVPLYSSYSSIRRRSAAPLHVKPLIRVINNTSGSDNVFLTTKTPGKEGGGGDRVHVVNLTKNVSCVLEYSTKDRYEAIINKMYRDGLVLVKGDAEVPRVFPTLDGKWMDNSRDNRTFTPLSVSRWKIPSASLVYGMLSKKKTKEEDRNQEDEEKKNKTNTSAPSVINFMGGRAGDVLLKMLTLPSEQPIIATTDSSSFDASSANNGLWKTNKDGYTSIDAQSMMARLVSDDKRPINNARMAAAASSPSSMAMVPYSDAANVVVNDPLEVYNSNNSWWIRGIQPSMRRDAAALSAVQEHLYFVQTPIF</sequence>